<protein>
    <submittedName>
        <fullName evidence="2">Uncharacterized protein</fullName>
    </submittedName>
</protein>
<feature type="region of interest" description="Disordered" evidence="1">
    <location>
        <begin position="1"/>
        <end position="35"/>
    </location>
</feature>
<dbReference type="InterPro" id="IPR040521">
    <property type="entry name" value="KDZ"/>
</dbReference>
<proteinExistence type="predicted"/>
<comment type="caution">
    <text evidence="2">The sequence shown here is derived from an EMBL/GenBank/DDBJ whole genome shotgun (WGS) entry which is preliminary data.</text>
</comment>
<dbReference type="Pfam" id="PF18758">
    <property type="entry name" value="KDZ"/>
    <property type="match status" value="1"/>
</dbReference>
<reference evidence="2" key="2">
    <citation type="journal article" date="2020" name="Nat. Commun.">
        <title>Large-scale genome sequencing of mycorrhizal fungi provides insights into the early evolution of symbiotic traits.</title>
        <authorList>
            <person name="Miyauchi S."/>
            <person name="Kiss E."/>
            <person name="Kuo A."/>
            <person name="Drula E."/>
            <person name="Kohler A."/>
            <person name="Sanchez-Garcia M."/>
            <person name="Morin E."/>
            <person name="Andreopoulos B."/>
            <person name="Barry K.W."/>
            <person name="Bonito G."/>
            <person name="Buee M."/>
            <person name="Carver A."/>
            <person name="Chen C."/>
            <person name="Cichocki N."/>
            <person name="Clum A."/>
            <person name="Culley D."/>
            <person name="Crous P.W."/>
            <person name="Fauchery L."/>
            <person name="Girlanda M."/>
            <person name="Hayes R.D."/>
            <person name="Keri Z."/>
            <person name="LaButti K."/>
            <person name="Lipzen A."/>
            <person name="Lombard V."/>
            <person name="Magnuson J."/>
            <person name="Maillard F."/>
            <person name="Murat C."/>
            <person name="Nolan M."/>
            <person name="Ohm R.A."/>
            <person name="Pangilinan J."/>
            <person name="Pereira M.F."/>
            <person name="Perotto S."/>
            <person name="Peter M."/>
            <person name="Pfister S."/>
            <person name="Riley R."/>
            <person name="Sitrit Y."/>
            <person name="Stielow J.B."/>
            <person name="Szollosi G."/>
            <person name="Zifcakova L."/>
            <person name="Stursova M."/>
            <person name="Spatafora J.W."/>
            <person name="Tedersoo L."/>
            <person name="Vaario L.M."/>
            <person name="Yamada A."/>
            <person name="Yan M."/>
            <person name="Wang P."/>
            <person name="Xu J."/>
            <person name="Bruns T."/>
            <person name="Baldrian P."/>
            <person name="Vilgalys R."/>
            <person name="Dunand C."/>
            <person name="Henrissat B."/>
            <person name="Grigoriev I.V."/>
            <person name="Hibbett D."/>
            <person name="Nagy L.G."/>
            <person name="Martin F.M."/>
        </authorList>
    </citation>
    <scope>NUCLEOTIDE SEQUENCE</scope>
    <source>
        <strain evidence="2">BED1</strain>
    </source>
</reference>
<organism evidence="2 3">
    <name type="scientific">Boletus edulis BED1</name>
    <dbReference type="NCBI Taxonomy" id="1328754"/>
    <lineage>
        <taxon>Eukaryota</taxon>
        <taxon>Fungi</taxon>
        <taxon>Dikarya</taxon>
        <taxon>Basidiomycota</taxon>
        <taxon>Agaricomycotina</taxon>
        <taxon>Agaricomycetes</taxon>
        <taxon>Agaricomycetidae</taxon>
        <taxon>Boletales</taxon>
        <taxon>Boletineae</taxon>
        <taxon>Boletaceae</taxon>
        <taxon>Boletoideae</taxon>
        <taxon>Boletus</taxon>
    </lineage>
</organism>
<evidence type="ECO:0000313" key="2">
    <source>
        <dbReference type="EMBL" id="KAF8424258.1"/>
    </source>
</evidence>
<sequence length="463" mass="53198">MSARGRTDGEGPERGWANINPIASSTKEMGPGSRQDTLDDFFGDWNWKKTVGMRNNLLTKMKEAVNEKAEQAMMHHDYQAALDCNAIAQWSKMVESWETDHKQTNPYERQGEVLTQAKVRLELAMDEAQELQNGNDVSIHTNISPSDLISTGIYLEEHQCRLAIDMATTGSGRTDLQEARLQLPQILYMPLVARQHVKDQENQANQAEPPVKSRPDTYKLYLPFEHPSIASTSLQRIEWRFRYAQAFDALEDMRQLLRLRAYLVEFKRLNIRGQGANTRAQNTLKGISAKIQITVARYRRAHDALTVLGRILGKVGWDTMLRKLKEEDIRTLNVGTDGQMEGRRTISWIWQGMRTSSNVNNEDSELQESLRIEWCKSRARVNRWTEEVSLLIEEMRRVLVFFAQKAKFWQEHSSQRHGLSAYSARQASLYNALRIACKVDWLGLDRVEGKNCPDRSEGTPRCT</sequence>
<dbReference type="EMBL" id="WHUW01000106">
    <property type="protein sequence ID" value="KAF8424258.1"/>
    <property type="molecule type" value="Genomic_DNA"/>
</dbReference>
<feature type="compositionally biased region" description="Basic and acidic residues" evidence="1">
    <location>
        <begin position="1"/>
        <end position="13"/>
    </location>
</feature>
<gene>
    <name evidence="2" type="ORF">L210DRAFT_3615140</name>
</gene>
<evidence type="ECO:0000256" key="1">
    <source>
        <dbReference type="SAM" id="MobiDB-lite"/>
    </source>
</evidence>
<accession>A0AAD4G7N1</accession>
<dbReference type="AlphaFoldDB" id="A0AAD4G7N1"/>
<dbReference type="Proteomes" id="UP001194468">
    <property type="component" value="Unassembled WGS sequence"/>
</dbReference>
<reference evidence="2" key="1">
    <citation type="submission" date="2019-10" db="EMBL/GenBank/DDBJ databases">
        <authorList>
            <consortium name="DOE Joint Genome Institute"/>
            <person name="Kuo A."/>
            <person name="Miyauchi S."/>
            <person name="Kiss E."/>
            <person name="Drula E."/>
            <person name="Kohler A."/>
            <person name="Sanchez-Garcia M."/>
            <person name="Andreopoulos B."/>
            <person name="Barry K.W."/>
            <person name="Bonito G."/>
            <person name="Buee M."/>
            <person name="Carver A."/>
            <person name="Chen C."/>
            <person name="Cichocki N."/>
            <person name="Clum A."/>
            <person name="Culley D."/>
            <person name="Crous P.W."/>
            <person name="Fauchery L."/>
            <person name="Girlanda M."/>
            <person name="Hayes R."/>
            <person name="Keri Z."/>
            <person name="LaButti K."/>
            <person name="Lipzen A."/>
            <person name="Lombard V."/>
            <person name="Magnuson J."/>
            <person name="Maillard F."/>
            <person name="Morin E."/>
            <person name="Murat C."/>
            <person name="Nolan M."/>
            <person name="Ohm R."/>
            <person name="Pangilinan J."/>
            <person name="Pereira M."/>
            <person name="Perotto S."/>
            <person name="Peter M."/>
            <person name="Riley R."/>
            <person name="Sitrit Y."/>
            <person name="Stielow B."/>
            <person name="Szollosi G."/>
            <person name="Zifcakova L."/>
            <person name="Stursova M."/>
            <person name="Spatafora J.W."/>
            <person name="Tedersoo L."/>
            <person name="Vaario L.-M."/>
            <person name="Yamada A."/>
            <person name="Yan M."/>
            <person name="Wang P."/>
            <person name="Xu J."/>
            <person name="Bruns T."/>
            <person name="Baldrian P."/>
            <person name="Vilgalys R."/>
            <person name="Henrissat B."/>
            <person name="Grigoriev I.V."/>
            <person name="Hibbett D."/>
            <person name="Nagy L.G."/>
            <person name="Martin F.M."/>
        </authorList>
    </citation>
    <scope>NUCLEOTIDE SEQUENCE</scope>
    <source>
        <strain evidence="2">BED1</strain>
    </source>
</reference>
<evidence type="ECO:0000313" key="3">
    <source>
        <dbReference type="Proteomes" id="UP001194468"/>
    </source>
</evidence>
<keyword evidence="3" id="KW-1185">Reference proteome</keyword>
<name>A0AAD4G7N1_BOLED</name>